<name>A0A7R8CYZ5_LEPSM</name>
<reference evidence="1" key="1">
    <citation type="submission" date="2021-02" db="EMBL/GenBank/DDBJ databases">
        <authorList>
            <person name="Bekaert M."/>
        </authorList>
    </citation>
    <scope>NUCLEOTIDE SEQUENCE</scope>
    <source>
        <strain evidence="1">IoA-00</strain>
    </source>
</reference>
<sequence length="213" mass="24081">MEIRKTLLLVILLHILSFVNESVGDKGGKSMEFDSLMNTVTSEVQSVTSELTISPITYLFGLVIGDILNKILGAIIKNGTCNHHRHIFFLVGIGVARHRSFHGEMELWDFLQCQRRVETSFRIYKIQALLHPMKDSLKKKVAKVERPHNNAIKGIKFQKIKFSEDEPQPKRTNHPEEERPKGPGSNFQGTVKCFGGVPFLAEGSEWSLDSLHS</sequence>
<organism evidence="1 2">
    <name type="scientific">Lepeophtheirus salmonis</name>
    <name type="common">Salmon louse</name>
    <name type="synonym">Caligus salmonis</name>
    <dbReference type="NCBI Taxonomy" id="72036"/>
    <lineage>
        <taxon>Eukaryota</taxon>
        <taxon>Metazoa</taxon>
        <taxon>Ecdysozoa</taxon>
        <taxon>Arthropoda</taxon>
        <taxon>Crustacea</taxon>
        <taxon>Multicrustacea</taxon>
        <taxon>Hexanauplia</taxon>
        <taxon>Copepoda</taxon>
        <taxon>Siphonostomatoida</taxon>
        <taxon>Caligidae</taxon>
        <taxon>Lepeophtheirus</taxon>
    </lineage>
</organism>
<evidence type="ECO:0000313" key="2">
    <source>
        <dbReference type="Proteomes" id="UP000675881"/>
    </source>
</evidence>
<dbReference type="Proteomes" id="UP000675881">
    <property type="component" value="Chromosome 6"/>
</dbReference>
<keyword evidence="2" id="KW-1185">Reference proteome</keyword>
<dbReference type="EMBL" id="HG994585">
    <property type="protein sequence ID" value="CAF2972575.1"/>
    <property type="molecule type" value="Genomic_DNA"/>
</dbReference>
<accession>A0A7R8CYZ5</accession>
<proteinExistence type="predicted"/>
<evidence type="ECO:0000313" key="1">
    <source>
        <dbReference type="EMBL" id="CAF2972575.1"/>
    </source>
</evidence>
<protein>
    <submittedName>
        <fullName evidence="1">(salmon louse) hypothetical protein</fullName>
    </submittedName>
</protein>
<dbReference type="AlphaFoldDB" id="A0A7R8CYZ5"/>
<gene>
    <name evidence="1" type="ORF">LSAA_11270</name>
</gene>